<accession>A0ABW4YJ27</accession>
<dbReference type="SMART" id="SM00342">
    <property type="entry name" value="HTH_ARAC"/>
    <property type="match status" value="1"/>
</dbReference>
<evidence type="ECO:0000256" key="1">
    <source>
        <dbReference type="ARBA" id="ARBA00023015"/>
    </source>
</evidence>
<dbReference type="InterPro" id="IPR020449">
    <property type="entry name" value="Tscrpt_reg_AraC-type_HTH"/>
</dbReference>
<dbReference type="InterPro" id="IPR003313">
    <property type="entry name" value="AraC-bd"/>
</dbReference>
<proteinExistence type="predicted"/>
<dbReference type="Pfam" id="PF02311">
    <property type="entry name" value="AraC_binding"/>
    <property type="match status" value="1"/>
</dbReference>
<dbReference type="Gene3D" id="1.10.10.60">
    <property type="entry name" value="Homeodomain-like"/>
    <property type="match status" value="2"/>
</dbReference>
<evidence type="ECO:0000259" key="4">
    <source>
        <dbReference type="PROSITE" id="PS01124"/>
    </source>
</evidence>
<evidence type="ECO:0000256" key="2">
    <source>
        <dbReference type="ARBA" id="ARBA00023125"/>
    </source>
</evidence>
<dbReference type="SUPFAM" id="SSF46689">
    <property type="entry name" value="Homeodomain-like"/>
    <property type="match status" value="2"/>
</dbReference>
<keyword evidence="3" id="KW-0804">Transcription</keyword>
<comment type="caution">
    <text evidence="5">The sequence shown here is derived from an EMBL/GenBank/DDBJ whole genome shotgun (WGS) entry which is preliminary data.</text>
</comment>
<dbReference type="PANTHER" id="PTHR43280:SF30">
    <property type="entry name" value="MMSAB OPERON REGULATORY PROTEIN"/>
    <property type="match status" value="1"/>
</dbReference>
<dbReference type="PANTHER" id="PTHR43280">
    <property type="entry name" value="ARAC-FAMILY TRANSCRIPTIONAL REGULATOR"/>
    <property type="match status" value="1"/>
</dbReference>
<dbReference type="RefSeq" id="WP_377771152.1">
    <property type="nucleotide sequence ID" value="NZ_JBHUHO010000024.1"/>
</dbReference>
<reference evidence="6" key="1">
    <citation type="journal article" date="2019" name="Int. J. Syst. Evol. Microbiol.">
        <title>The Global Catalogue of Microorganisms (GCM) 10K type strain sequencing project: providing services to taxonomists for standard genome sequencing and annotation.</title>
        <authorList>
            <consortium name="The Broad Institute Genomics Platform"/>
            <consortium name="The Broad Institute Genome Sequencing Center for Infectious Disease"/>
            <person name="Wu L."/>
            <person name="Ma J."/>
        </authorList>
    </citation>
    <scope>NUCLEOTIDE SEQUENCE [LARGE SCALE GENOMIC DNA]</scope>
    <source>
        <strain evidence="6">GH52</strain>
    </source>
</reference>
<evidence type="ECO:0000313" key="6">
    <source>
        <dbReference type="Proteomes" id="UP001597362"/>
    </source>
</evidence>
<evidence type="ECO:0000313" key="5">
    <source>
        <dbReference type="EMBL" id="MFD2115717.1"/>
    </source>
</evidence>
<dbReference type="InterPro" id="IPR018062">
    <property type="entry name" value="HTH_AraC-typ_CS"/>
</dbReference>
<gene>
    <name evidence="5" type="ORF">ACFSJH_08250</name>
</gene>
<dbReference type="Gene3D" id="2.60.120.10">
    <property type="entry name" value="Jelly Rolls"/>
    <property type="match status" value="1"/>
</dbReference>
<dbReference type="InterPro" id="IPR037923">
    <property type="entry name" value="HTH-like"/>
</dbReference>
<keyword evidence="6" id="KW-1185">Reference proteome</keyword>
<dbReference type="EMBL" id="JBHUHO010000024">
    <property type="protein sequence ID" value="MFD2115717.1"/>
    <property type="molecule type" value="Genomic_DNA"/>
</dbReference>
<dbReference type="InterPro" id="IPR018060">
    <property type="entry name" value="HTH_AraC"/>
</dbReference>
<dbReference type="Pfam" id="PF12833">
    <property type="entry name" value="HTH_18"/>
    <property type="match status" value="1"/>
</dbReference>
<evidence type="ECO:0000256" key="3">
    <source>
        <dbReference type="ARBA" id="ARBA00023163"/>
    </source>
</evidence>
<feature type="domain" description="HTH araC/xylS-type" evidence="4">
    <location>
        <begin position="196"/>
        <end position="294"/>
    </location>
</feature>
<sequence length="297" mass="34317">MTNSNHTSPAFDPDKIYVQPDYILQELQKNELTKQCYISDIGCFPEAKAHLRERLSGCEEHILIYCADGEGWLEFDNQPKTTIKPRQLIVIPAGTPHRYGAVNDNPWSIYWMHIQGTHAMELMQTYALTSQPLTFSTNLHQRWIEEIEQCYTLLTEKPYAMASHIYVSQCIRHLISHVGLALTNDNSNSQHAHYFDQAVRYMMTQLDRSLSLTQLADHIGLSKQHLIYMFNQETGTPPIEFYLRLKIQRASQLLALTNLSIKEIANSVGIHDPYYFSRLFKKIMGCSPTYYRNIPKG</sequence>
<protein>
    <submittedName>
        <fullName evidence="5">Helix-turn-helix domain-containing protein</fullName>
    </submittedName>
</protein>
<dbReference type="PROSITE" id="PS01124">
    <property type="entry name" value="HTH_ARAC_FAMILY_2"/>
    <property type="match status" value="1"/>
</dbReference>
<dbReference type="PROSITE" id="PS00041">
    <property type="entry name" value="HTH_ARAC_FAMILY_1"/>
    <property type="match status" value="1"/>
</dbReference>
<keyword evidence="2" id="KW-0238">DNA-binding</keyword>
<dbReference type="InterPro" id="IPR009057">
    <property type="entry name" value="Homeodomain-like_sf"/>
</dbReference>
<organism evidence="5 6">
    <name type="scientific">Paenibacillus yanchengensis</name>
    <dbReference type="NCBI Taxonomy" id="2035833"/>
    <lineage>
        <taxon>Bacteria</taxon>
        <taxon>Bacillati</taxon>
        <taxon>Bacillota</taxon>
        <taxon>Bacilli</taxon>
        <taxon>Bacillales</taxon>
        <taxon>Paenibacillaceae</taxon>
        <taxon>Paenibacillus</taxon>
    </lineage>
</organism>
<keyword evidence="1" id="KW-0805">Transcription regulation</keyword>
<name>A0ABW4YJ27_9BACL</name>
<dbReference type="InterPro" id="IPR014710">
    <property type="entry name" value="RmlC-like_jellyroll"/>
</dbReference>
<dbReference type="SUPFAM" id="SSF51215">
    <property type="entry name" value="Regulatory protein AraC"/>
    <property type="match status" value="1"/>
</dbReference>
<dbReference type="CDD" id="cd06986">
    <property type="entry name" value="cupin_MmsR-like_N"/>
    <property type="match status" value="1"/>
</dbReference>
<dbReference type="PRINTS" id="PR00032">
    <property type="entry name" value="HTHARAC"/>
</dbReference>
<dbReference type="Proteomes" id="UP001597362">
    <property type="component" value="Unassembled WGS sequence"/>
</dbReference>